<accession>A0A918SUD8</accession>
<dbReference type="AlphaFoldDB" id="A0A918SUD8"/>
<evidence type="ECO:0000313" key="1">
    <source>
        <dbReference type="EMBL" id="GHA71737.1"/>
    </source>
</evidence>
<dbReference type="InterPro" id="IPR015996">
    <property type="entry name" value="UCP028451"/>
</dbReference>
<dbReference type="RefSeq" id="WP_189453019.1">
    <property type="nucleotide sequence ID" value="NZ_BMYD01000001.1"/>
</dbReference>
<protein>
    <submittedName>
        <fullName evidence="1">TIGR02453 family protein</fullName>
    </submittedName>
</protein>
<sequence>MGAYFTERSFRFLRSLARNNERAWFNANRADYEAHVRAPFQQLLVDLQPVLASVSPHFRADPRNVGGSLYRIQRDVRRYADKAPYKSWQGAELFYERRHTAAPSFFIHLQDGASFVGAGLWYPEPSTMRRARQFIVDNPSGWRAAAHGVAFRDRFVLDDRSMLVRGPRGFPAEFEFADDLRRKNLLAMRAVDNAGMTADDLLAQIERDLIVLTPFVDYLCAALDLEF</sequence>
<dbReference type="Proteomes" id="UP000646426">
    <property type="component" value="Unassembled WGS sequence"/>
</dbReference>
<dbReference type="InterPro" id="IPR012808">
    <property type="entry name" value="CHP02453"/>
</dbReference>
<dbReference type="NCBIfam" id="TIGR02453">
    <property type="entry name" value="TIGR02453 family protein"/>
    <property type="match status" value="1"/>
</dbReference>
<proteinExistence type="predicted"/>
<keyword evidence="2" id="KW-1185">Reference proteome</keyword>
<dbReference type="Pfam" id="PF09365">
    <property type="entry name" value="DUF2461"/>
    <property type="match status" value="1"/>
</dbReference>
<dbReference type="PANTHER" id="PTHR36452:SF1">
    <property type="entry name" value="DUF2461 DOMAIN-CONTAINING PROTEIN"/>
    <property type="match status" value="1"/>
</dbReference>
<reference evidence="1" key="1">
    <citation type="journal article" date="2014" name="Int. J. Syst. Evol. Microbiol.">
        <title>Complete genome sequence of Corynebacterium casei LMG S-19264T (=DSM 44701T), isolated from a smear-ripened cheese.</title>
        <authorList>
            <consortium name="US DOE Joint Genome Institute (JGI-PGF)"/>
            <person name="Walter F."/>
            <person name="Albersmeier A."/>
            <person name="Kalinowski J."/>
            <person name="Ruckert C."/>
        </authorList>
    </citation>
    <scope>NUCLEOTIDE SEQUENCE</scope>
    <source>
        <strain evidence="1">KCTC 23077</strain>
    </source>
</reference>
<evidence type="ECO:0000313" key="2">
    <source>
        <dbReference type="Proteomes" id="UP000646426"/>
    </source>
</evidence>
<dbReference type="PANTHER" id="PTHR36452">
    <property type="entry name" value="CHROMOSOME 12, WHOLE GENOME SHOTGUN SEQUENCE"/>
    <property type="match status" value="1"/>
</dbReference>
<dbReference type="EMBL" id="BMYD01000001">
    <property type="protein sequence ID" value="GHA71737.1"/>
    <property type="molecule type" value="Genomic_DNA"/>
</dbReference>
<name>A0A918SUD8_9GAMM</name>
<organism evidence="1 2">
    <name type="scientific">Cognatilysobacter bugurensis</name>
    <dbReference type="NCBI Taxonomy" id="543356"/>
    <lineage>
        <taxon>Bacteria</taxon>
        <taxon>Pseudomonadati</taxon>
        <taxon>Pseudomonadota</taxon>
        <taxon>Gammaproteobacteria</taxon>
        <taxon>Lysobacterales</taxon>
        <taxon>Lysobacteraceae</taxon>
        <taxon>Cognatilysobacter</taxon>
    </lineage>
</organism>
<gene>
    <name evidence="1" type="ORF">GCM10007067_05190</name>
</gene>
<dbReference type="PIRSF" id="PIRSF028451">
    <property type="entry name" value="UCP028451"/>
    <property type="match status" value="1"/>
</dbReference>
<reference evidence="1" key="2">
    <citation type="submission" date="2020-09" db="EMBL/GenBank/DDBJ databases">
        <authorList>
            <person name="Sun Q."/>
            <person name="Kim S."/>
        </authorList>
    </citation>
    <scope>NUCLEOTIDE SEQUENCE</scope>
    <source>
        <strain evidence="1">KCTC 23077</strain>
    </source>
</reference>
<comment type="caution">
    <text evidence="1">The sequence shown here is derived from an EMBL/GenBank/DDBJ whole genome shotgun (WGS) entry which is preliminary data.</text>
</comment>